<gene>
    <name evidence="1" type="ORF">Ahy_A10g049946</name>
</gene>
<dbReference type="EMBL" id="SDMP01000010">
    <property type="protein sequence ID" value="RYR34889.1"/>
    <property type="molecule type" value="Genomic_DNA"/>
</dbReference>
<proteinExistence type="predicted"/>
<evidence type="ECO:0000313" key="2">
    <source>
        <dbReference type="Proteomes" id="UP000289738"/>
    </source>
</evidence>
<accession>A0A445B897</accession>
<dbReference type="AlphaFoldDB" id="A0A445B897"/>
<keyword evidence="2" id="KW-1185">Reference proteome</keyword>
<sequence>MPLHDRIIPYLETAGLYHLARLNSQWFWVDEPLDVAYQLGLPIDGEPVNGCLTEFENLMEHGRPAWERFRVLPADTTDETVRIYARAYILTLLSSQLFADKIQTRSTFVGCLIWHHWTTWADIAGVRLHWPGCIDVFVVGRTETLLTWSGRYSFYSLGFSGGFPR</sequence>
<reference evidence="1 2" key="1">
    <citation type="submission" date="2019-01" db="EMBL/GenBank/DDBJ databases">
        <title>Sequencing of cultivated peanut Arachis hypogaea provides insights into genome evolution and oil improvement.</title>
        <authorList>
            <person name="Chen X."/>
        </authorList>
    </citation>
    <scope>NUCLEOTIDE SEQUENCE [LARGE SCALE GENOMIC DNA]</scope>
    <source>
        <strain evidence="2">cv. Fuhuasheng</strain>
        <tissue evidence="1">Leaves</tissue>
    </source>
</reference>
<organism evidence="1 2">
    <name type="scientific">Arachis hypogaea</name>
    <name type="common">Peanut</name>
    <dbReference type="NCBI Taxonomy" id="3818"/>
    <lineage>
        <taxon>Eukaryota</taxon>
        <taxon>Viridiplantae</taxon>
        <taxon>Streptophyta</taxon>
        <taxon>Embryophyta</taxon>
        <taxon>Tracheophyta</taxon>
        <taxon>Spermatophyta</taxon>
        <taxon>Magnoliopsida</taxon>
        <taxon>eudicotyledons</taxon>
        <taxon>Gunneridae</taxon>
        <taxon>Pentapetalae</taxon>
        <taxon>rosids</taxon>
        <taxon>fabids</taxon>
        <taxon>Fabales</taxon>
        <taxon>Fabaceae</taxon>
        <taxon>Papilionoideae</taxon>
        <taxon>50 kb inversion clade</taxon>
        <taxon>dalbergioids sensu lato</taxon>
        <taxon>Dalbergieae</taxon>
        <taxon>Pterocarpus clade</taxon>
        <taxon>Arachis</taxon>
    </lineage>
</organism>
<comment type="caution">
    <text evidence="1">The sequence shown here is derived from an EMBL/GenBank/DDBJ whole genome shotgun (WGS) entry which is preliminary data.</text>
</comment>
<protein>
    <recommendedName>
        <fullName evidence="3">Aminotransferase-like plant mobile domain-containing protein</fullName>
    </recommendedName>
</protein>
<evidence type="ECO:0000313" key="1">
    <source>
        <dbReference type="EMBL" id="RYR34889.1"/>
    </source>
</evidence>
<evidence type="ECO:0008006" key="3">
    <source>
        <dbReference type="Google" id="ProtNLM"/>
    </source>
</evidence>
<dbReference type="Proteomes" id="UP000289738">
    <property type="component" value="Chromosome A10"/>
</dbReference>
<name>A0A445B897_ARAHY</name>